<evidence type="ECO:0000256" key="2">
    <source>
        <dbReference type="SAM" id="Phobius"/>
    </source>
</evidence>
<dbReference type="RefSeq" id="WP_146396074.1">
    <property type="nucleotide sequence ID" value="NZ_SJPJ01000001.1"/>
</dbReference>
<name>A0A5C5Z0C1_9BACT</name>
<proteinExistence type="predicted"/>
<reference evidence="3 4" key="1">
    <citation type="submission" date="2019-02" db="EMBL/GenBank/DDBJ databases">
        <title>Deep-cultivation of Planctomycetes and their phenomic and genomic characterization uncovers novel biology.</title>
        <authorList>
            <person name="Wiegand S."/>
            <person name="Jogler M."/>
            <person name="Boedeker C."/>
            <person name="Pinto D."/>
            <person name="Vollmers J."/>
            <person name="Rivas-Marin E."/>
            <person name="Kohn T."/>
            <person name="Peeters S.H."/>
            <person name="Heuer A."/>
            <person name="Rast P."/>
            <person name="Oberbeckmann S."/>
            <person name="Bunk B."/>
            <person name="Jeske O."/>
            <person name="Meyerdierks A."/>
            <person name="Storesund J.E."/>
            <person name="Kallscheuer N."/>
            <person name="Luecker S."/>
            <person name="Lage O.M."/>
            <person name="Pohl T."/>
            <person name="Merkel B.J."/>
            <person name="Hornburger P."/>
            <person name="Mueller R.-W."/>
            <person name="Bruemmer F."/>
            <person name="Labrenz M."/>
            <person name="Spormann A.M."/>
            <person name="Op Den Camp H."/>
            <person name="Overmann J."/>
            <person name="Amann R."/>
            <person name="Jetten M.S.M."/>
            <person name="Mascher T."/>
            <person name="Medema M.H."/>
            <person name="Devos D.P."/>
            <person name="Kaster A.-K."/>
            <person name="Ovreas L."/>
            <person name="Rohde M."/>
            <person name="Galperin M.Y."/>
            <person name="Jogler C."/>
        </authorList>
    </citation>
    <scope>NUCLEOTIDE SEQUENCE [LARGE SCALE GENOMIC DNA]</scope>
    <source>
        <strain evidence="3 4">CA13</strain>
    </source>
</reference>
<dbReference type="Proteomes" id="UP000315010">
    <property type="component" value="Unassembled WGS sequence"/>
</dbReference>
<comment type="caution">
    <text evidence="3">The sequence shown here is derived from an EMBL/GenBank/DDBJ whole genome shotgun (WGS) entry which is preliminary data.</text>
</comment>
<accession>A0A5C5Z0C1</accession>
<dbReference type="EMBL" id="SJPJ01000001">
    <property type="protein sequence ID" value="TWT80822.1"/>
    <property type="molecule type" value="Genomic_DNA"/>
</dbReference>
<evidence type="ECO:0000313" key="3">
    <source>
        <dbReference type="EMBL" id="TWT80822.1"/>
    </source>
</evidence>
<evidence type="ECO:0000313" key="4">
    <source>
        <dbReference type="Proteomes" id="UP000315010"/>
    </source>
</evidence>
<dbReference type="OrthoDB" id="246496at2"/>
<keyword evidence="2" id="KW-1133">Transmembrane helix</keyword>
<organism evidence="3 4">
    <name type="scientific">Novipirellula herctigrandis</name>
    <dbReference type="NCBI Taxonomy" id="2527986"/>
    <lineage>
        <taxon>Bacteria</taxon>
        <taxon>Pseudomonadati</taxon>
        <taxon>Planctomycetota</taxon>
        <taxon>Planctomycetia</taxon>
        <taxon>Pirellulales</taxon>
        <taxon>Pirellulaceae</taxon>
        <taxon>Novipirellula</taxon>
    </lineage>
</organism>
<keyword evidence="1" id="KW-0175">Coiled coil</keyword>
<keyword evidence="4" id="KW-1185">Reference proteome</keyword>
<evidence type="ECO:0000256" key="1">
    <source>
        <dbReference type="SAM" id="Coils"/>
    </source>
</evidence>
<keyword evidence="2" id="KW-0812">Transmembrane</keyword>
<sequence length="473" mass="54634">MMKTTRSTHRSEWFYLSLISIPLVLLVALFAVGKVRESLAAGDVKAILANWTEEGKPINTTSFANWSNDAASDERSAAWLDVLSATYALWDQFASLKARNEGREEELAAEGEPWAEGLLEEPFVERAQPIIEQVQKLLAEDTSPVWLPSSRFSRHSSISDYHYVNLLTDLMSREFRVAVHEGDRSRAMLTLEMMKQVADAFDTKSKFGLSRFRMFSDQQRYLLIRQSLELGFWTEPEQFEQLRGQLEPLDDLVDRVKHSVASENALDLDYYTSRSTGCLSVEVMGGVDFAPYGTPSAAIRKLLEEMESDTEQIRELEKGLAEYRRKPKREKRNDSPRDYSVVNVPYATILGDLSWFRWGIDGRVDRMQKIDFERRWTLVTIAIKQFRMQEGRWPSELTELSKVGFSPQDCARHDGITLGYEVDNEDDVAYTWYPMAIWDFDVNISRWVTERPDKYDASLRYTRRGEIQVFGVR</sequence>
<feature type="transmembrane region" description="Helical" evidence="2">
    <location>
        <begin position="12"/>
        <end position="32"/>
    </location>
</feature>
<gene>
    <name evidence="3" type="ORF">CA13_22680</name>
</gene>
<protein>
    <submittedName>
        <fullName evidence="3">Uncharacterized protein</fullName>
    </submittedName>
</protein>
<keyword evidence="2" id="KW-0472">Membrane</keyword>
<dbReference type="AlphaFoldDB" id="A0A5C5Z0C1"/>
<feature type="coiled-coil region" evidence="1">
    <location>
        <begin position="299"/>
        <end position="326"/>
    </location>
</feature>